<dbReference type="InterPro" id="IPR007630">
    <property type="entry name" value="RNA_pol_sigma70_r4"/>
</dbReference>
<evidence type="ECO:0000256" key="3">
    <source>
        <dbReference type="ARBA" id="ARBA00023125"/>
    </source>
</evidence>
<organism evidence="6 7">
    <name type="scientific">Aminipila butyrica</name>
    <dbReference type="NCBI Taxonomy" id="433296"/>
    <lineage>
        <taxon>Bacteria</taxon>
        <taxon>Bacillati</taxon>
        <taxon>Bacillota</taxon>
        <taxon>Clostridia</taxon>
        <taxon>Peptostreptococcales</taxon>
        <taxon>Anaerovoracaceae</taxon>
        <taxon>Aminipila</taxon>
    </lineage>
</organism>
<dbReference type="EMBL" id="CP048649">
    <property type="protein sequence ID" value="QIB68403.1"/>
    <property type="molecule type" value="Genomic_DNA"/>
</dbReference>
<protein>
    <submittedName>
        <fullName evidence="6">FliA/WhiG family RNA polymerase sigma factor</fullName>
    </submittedName>
</protein>
<dbReference type="GO" id="GO:0016987">
    <property type="term" value="F:sigma factor activity"/>
    <property type="evidence" value="ECO:0007669"/>
    <property type="project" value="UniProtKB-KW"/>
</dbReference>
<keyword evidence="2" id="KW-0731">Sigma factor</keyword>
<keyword evidence="4" id="KW-0804">Transcription</keyword>
<sequence length="259" mass="29636">MDENLLQSKSTEELFQLYRQSGDIHLKQEIVLRYSGMVKTIAIQLRGVYVSFTDMDDIINEGIITLMQAVDRFDPEKNVKFESYASLRIRGAVVDLARKQDWVPRNVRKLGKSIDQTFSELYFKLGRYPVDEEVAECLGISLEKYYKALSETNLFNILSLDALVDGLQEDGPNEKFLKDANAEIMPAKSLEKKELHSLLKDSVEGLRQNEQIVISLYYKEELNMKEIAQVMGISEPRVSQLHSAALKKLRVNLEGYYAG</sequence>
<evidence type="ECO:0000256" key="2">
    <source>
        <dbReference type="ARBA" id="ARBA00023082"/>
    </source>
</evidence>
<dbReference type="PROSITE" id="PS00716">
    <property type="entry name" value="SIGMA70_2"/>
    <property type="match status" value="1"/>
</dbReference>
<name>A0A858BRA6_9FIRM</name>
<dbReference type="Gene3D" id="1.10.1740.10">
    <property type="match status" value="1"/>
</dbReference>
<evidence type="ECO:0000313" key="6">
    <source>
        <dbReference type="EMBL" id="QIB68403.1"/>
    </source>
</evidence>
<dbReference type="Pfam" id="PF04542">
    <property type="entry name" value="Sigma70_r2"/>
    <property type="match status" value="1"/>
</dbReference>
<dbReference type="InterPro" id="IPR007624">
    <property type="entry name" value="RNA_pol_sigma70_r3"/>
</dbReference>
<dbReference type="Pfam" id="PF04539">
    <property type="entry name" value="Sigma70_r3"/>
    <property type="match status" value="1"/>
</dbReference>
<dbReference type="Gene3D" id="1.20.140.160">
    <property type="match status" value="1"/>
</dbReference>
<evidence type="ECO:0000256" key="1">
    <source>
        <dbReference type="ARBA" id="ARBA00023015"/>
    </source>
</evidence>
<dbReference type="NCBIfam" id="TIGR02479">
    <property type="entry name" value="FliA_WhiG"/>
    <property type="match status" value="1"/>
</dbReference>
<gene>
    <name evidence="6" type="ORF">Ami103574_03315</name>
</gene>
<dbReference type="CDD" id="cd06171">
    <property type="entry name" value="Sigma70_r4"/>
    <property type="match status" value="1"/>
</dbReference>
<reference evidence="6 7" key="1">
    <citation type="submission" date="2020-02" db="EMBL/GenBank/DDBJ databases">
        <authorList>
            <person name="Kim Y.B."/>
            <person name="Roh S.W."/>
        </authorList>
    </citation>
    <scope>NUCLEOTIDE SEQUENCE [LARGE SCALE GENOMIC DNA]</scope>
    <source>
        <strain evidence="6 7">DSM 103574</strain>
    </source>
</reference>
<dbReference type="AlphaFoldDB" id="A0A858BRA6"/>
<dbReference type="PANTHER" id="PTHR30385:SF7">
    <property type="entry name" value="RNA POLYMERASE SIGMA FACTOR FLIA"/>
    <property type="match status" value="1"/>
</dbReference>
<evidence type="ECO:0000259" key="5">
    <source>
        <dbReference type="PROSITE" id="PS00716"/>
    </source>
</evidence>
<dbReference type="InterPro" id="IPR012845">
    <property type="entry name" value="RNA_pol_sigma_FliA_WhiG"/>
</dbReference>
<dbReference type="InterPro" id="IPR013325">
    <property type="entry name" value="RNA_pol_sigma_r2"/>
</dbReference>
<dbReference type="PIRSF" id="PIRSF000770">
    <property type="entry name" value="RNA_pol_sigma-SigE/K"/>
    <property type="match status" value="1"/>
</dbReference>
<keyword evidence="3" id="KW-0238">DNA-binding</keyword>
<dbReference type="RefSeq" id="WP_163065270.1">
    <property type="nucleotide sequence ID" value="NZ_CP048649.1"/>
</dbReference>
<feature type="domain" description="RNA polymerase sigma-70" evidence="5">
    <location>
        <begin position="223"/>
        <end position="249"/>
    </location>
</feature>
<evidence type="ECO:0000313" key="7">
    <source>
        <dbReference type="Proteomes" id="UP000466848"/>
    </source>
</evidence>
<dbReference type="PANTHER" id="PTHR30385">
    <property type="entry name" value="SIGMA FACTOR F FLAGELLAR"/>
    <property type="match status" value="1"/>
</dbReference>
<dbReference type="PRINTS" id="PR00046">
    <property type="entry name" value="SIGMA70FCT"/>
</dbReference>
<keyword evidence="7" id="KW-1185">Reference proteome</keyword>
<dbReference type="NCBIfam" id="TIGR02937">
    <property type="entry name" value="sigma70-ECF"/>
    <property type="match status" value="1"/>
</dbReference>
<accession>A0A858BRA6</accession>
<dbReference type="Proteomes" id="UP000466848">
    <property type="component" value="Chromosome"/>
</dbReference>
<dbReference type="InterPro" id="IPR013324">
    <property type="entry name" value="RNA_pol_sigma_r3/r4-like"/>
</dbReference>
<dbReference type="Pfam" id="PF04545">
    <property type="entry name" value="Sigma70_r4"/>
    <property type="match status" value="1"/>
</dbReference>
<dbReference type="SUPFAM" id="SSF88659">
    <property type="entry name" value="Sigma3 and sigma4 domains of RNA polymerase sigma factors"/>
    <property type="match status" value="2"/>
</dbReference>
<keyword evidence="1" id="KW-0805">Transcription regulation</keyword>
<dbReference type="NCBIfam" id="NF005413">
    <property type="entry name" value="PRK06986.1"/>
    <property type="match status" value="1"/>
</dbReference>
<dbReference type="GO" id="GO:0003899">
    <property type="term" value="F:DNA-directed RNA polymerase activity"/>
    <property type="evidence" value="ECO:0007669"/>
    <property type="project" value="InterPro"/>
</dbReference>
<proteinExistence type="predicted"/>
<dbReference type="GO" id="GO:0006352">
    <property type="term" value="P:DNA-templated transcription initiation"/>
    <property type="evidence" value="ECO:0007669"/>
    <property type="project" value="InterPro"/>
</dbReference>
<dbReference type="SUPFAM" id="SSF88946">
    <property type="entry name" value="Sigma2 domain of RNA polymerase sigma factors"/>
    <property type="match status" value="1"/>
</dbReference>
<dbReference type="KEGG" id="abut:Ami103574_03315"/>
<dbReference type="InterPro" id="IPR000943">
    <property type="entry name" value="RNA_pol_sigma70"/>
</dbReference>
<dbReference type="GO" id="GO:0003677">
    <property type="term" value="F:DNA binding"/>
    <property type="evidence" value="ECO:0007669"/>
    <property type="project" value="UniProtKB-KW"/>
</dbReference>
<dbReference type="InterPro" id="IPR007627">
    <property type="entry name" value="RNA_pol_sigma70_r2"/>
</dbReference>
<evidence type="ECO:0000256" key="4">
    <source>
        <dbReference type="ARBA" id="ARBA00023163"/>
    </source>
</evidence>
<dbReference type="InterPro" id="IPR014284">
    <property type="entry name" value="RNA_pol_sigma-70_dom"/>
</dbReference>